<proteinExistence type="predicted"/>
<accession>A0ABD5VDF2</accession>
<sequence length="360" mass="41816">MGKSHKTPAKRAGKSPVAYRDERWALPSDSMAIRRYKSREHFKTLVEEEELYFGAARKYHEEDFDDTEGQATDATREAEDAGTPLSAFAPAEYLEDLRQNSIGRFFLNCWKLGRDENHQHWDEFGEIAIETTVGRLRKAISYEYQLYMGMVRYVDDLVEIPSVPEAAYFYKLLEFASENEFRVVLDRDPQLVFQPSKEPPDWDYDDSLSVDIDVEQLITQVIVRPSADNELVTFVQNTLADNGLDVPVKRSRLDWNRDPAPCRMVYGNQNIRLIAKHWNKLLTREIARTSTIWDGVDLVEVVPPGQETENFAHYEIHRFKDSDVPDPADYGHDYLNYSISVRRFNQDGLQKEWKRGSAFN</sequence>
<keyword evidence="2" id="KW-1185">Reference proteome</keyword>
<gene>
    <name evidence="1" type="ORF">ACFQGB_11455</name>
</gene>
<dbReference type="RefSeq" id="WP_336350437.1">
    <property type="nucleotide sequence ID" value="NZ_JAZAQL010000002.1"/>
</dbReference>
<evidence type="ECO:0000313" key="1">
    <source>
        <dbReference type="EMBL" id="MFC6953479.1"/>
    </source>
</evidence>
<comment type="caution">
    <text evidence="1">The sequence shown here is derived from an EMBL/GenBank/DDBJ whole genome shotgun (WGS) entry which is preliminary data.</text>
</comment>
<organism evidence="1 2">
    <name type="scientific">Halorubellus litoreus</name>
    <dbReference type="NCBI Taxonomy" id="755308"/>
    <lineage>
        <taxon>Archaea</taxon>
        <taxon>Methanobacteriati</taxon>
        <taxon>Methanobacteriota</taxon>
        <taxon>Stenosarchaea group</taxon>
        <taxon>Halobacteria</taxon>
        <taxon>Halobacteriales</taxon>
        <taxon>Halorubellaceae</taxon>
        <taxon>Halorubellus</taxon>
    </lineage>
</organism>
<dbReference type="AlphaFoldDB" id="A0ABD5VDF2"/>
<reference evidence="1 2" key="1">
    <citation type="journal article" date="2019" name="Int. J. Syst. Evol. Microbiol.">
        <title>The Global Catalogue of Microorganisms (GCM) 10K type strain sequencing project: providing services to taxonomists for standard genome sequencing and annotation.</title>
        <authorList>
            <consortium name="The Broad Institute Genomics Platform"/>
            <consortium name="The Broad Institute Genome Sequencing Center for Infectious Disease"/>
            <person name="Wu L."/>
            <person name="Ma J."/>
        </authorList>
    </citation>
    <scope>NUCLEOTIDE SEQUENCE [LARGE SCALE GENOMIC DNA]</scope>
    <source>
        <strain evidence="1 2">GX26</strain>
    </source>
</reference>
<dbReference type="Proteomes" id="UP001596395">
    <property type="component" value="Unassembled WGS sequence"/>
</dbReference>
<protein>
    <submittedName>
        <fullName evidence="1">Uncharacterized protein</fullName>
    </submittedName>
</protein>
<name>A0ABD5VDF2_9EURY</name>
<evidence type="ECO:0000313" key="2">
    <source>
        <dbReference type="Proteomes" id="UP001596395"/>
    </source>
</evidence>
<dbReference type="EMBL" id="JBHSXN010000002">
    <property type="protein sequence ID" value="MFC6953479.1"/>
    <property type="molecule type" value="Genomic_DNA"/>
</dbReference>